<name>A0A2S0REI3_9FLAO</name>
<feature type="chain" id="PRO_5015602060" evidence="2">
    <location>
        <begin position="24"/>
        <end position="749"/>
    </location>
</feature>
<dbReference type="Proteomes" id="UP000244193">
    <property type="component" value="Chromosome"/>
</dbReference>
<dbReference type="InterPro" id="IPR027268">
    <property type="entry name" value="Peptidase_M4/M1_CTD_sf"/>
</dbReference>
<evidence type="ECO:0000313" key="4">
    <source>
        <dbReference type="EMBL" id="AWA30086.1"/>
    </source>
</evidence>
<dbReference type="AlphaFoldDB" id="A0A2S0REI3"/>
<evidence type="ECO:0000259" key="3">
    <source>
        <dbReference type="Pfam" id="PF01433"/>
    </source>
</evidence>
<dbReference type="Gene3D" id="1.10.390.10">
    <property type="entry name" value="Neutral Protease Domain 2"/>
    <property type="match status" value="1"/>
</dbReference>
<accession>A0A2S0REI3</accession>
<dbReference type="OrthoDB" id="9814383at2"/>
<evidence type="ECO:0000256" key="1">
    <source>
        <dbReference type="SAM" id="MobiDB-lite"/>
    </source>
</evidence>
<dbReference type="EMBL" id="CP028811">
    <property type="protein sequence ID" value="AWA30086.1"/>
    <property type="molecule type" value="Genomic_DNA"/>
</dbReference>
<dbReference type="InterPro" id="IPR014782">
    <property type="entry name" value="Peptidase_M1_dom"/>
</dbReference>
<proteinExistence type="predicted"/>
<dbReference type="RefSeq" id="WP_108370668.1">
    <property type="nucleotide sequence ID" value="NZ_CP028811.1"/>
</dbReference>
<dbReference type="GO" id="GO:0008237">
    <property type="term" value="F:metallopeptidase activity"/>
    <property type="evidence" value="ECO:0007669"/>
    <property type="project" value="InterPro"/>
</dbReference>
<gene>
    <name evidence="4" type="ORF">HYN48_08345</name>
</gene>
<dbReference type="KEGG" id="fmg:HYN48_08345"/>
<dbReference type="Pfam" id="PF01433">
    <property type="entry name" value="Peptidase_M1"/>
    <property type="match status" value="1"/>
</dbReference>
<dbReference type="GO" id="GO:0008270">
    <property type="term" value="F:zinc ion binding"/>
    <property type="evidence" value="ECO:0007669"/>
    <property type="project" value="InterPro"/>
</dbReference>
<feature type="signal peptide" evidence="2">
    <location>
        <begin position="1"/>
        <end position="23"/>
    </location>
</feature>
<dbReference type="CDD" id="cd09604">
    <property type="entry name" value="M1_APN_like"/>
    <property type="match status" value="1"/>
</dbReference>
<keyword evidence="5" id="KW-1185">Reference proteome</keyword>
<protein>
    <submittedName>
        <fullName evidence="4">Peptidase M1</fullName>
    </submittedName>
</protein>
<keyword evidence="2" id="KW-0732">Signal</keyword>
<evidence type="ECO:0000256" key="2">
    <source>
        <dbReference type="SAM" id="SignalP"/>
    </source>
</evidence>
<feature type="region of interest" description="Disordered" evidence="1">
    <location>
        <begin position="643"/>
        <end position="668"/>
    </location>
</feature>
<organism evidence="4 5">
    <name type="scientific">Flavobacterium magnum</name>
    <dbReference type="NCBI Taxonomy" id="2162713"/>
    <lineage>
        <taxon>Bacteria</taxon>
        <taxon>Pseudomonadati</taxon>
        <taxon>Bacteroidota</taxon>
        <taxon>Flavobacteriia</taxon>
        <taxon>Flavobacteriales</taxon>
        <taxon>Flavobacteriaceae</taxon>
        <taxon>Flavobacterium</taxon>
    </lineage>
</organism>
<reference evidence="4 5" key="1">
    <citation type="submission" date="2018-04" db="EMBL/GenBank/DDBJ databases">
        <title>Genome sequencing of Flavobacterium sp. HYN0048.</title>
        <authorList>
            <person name="Yi H."/>
            <person name="Baek C."/>
        </authorList>
    </citation>
    <scope>NUCLEOTIDE SEQUENCE [LARGE SCALE GENOMIC DNA]</scope>
    <source>
        <strain evidence="4 5">HYN0048</strain>
    </source>
</reference>
<feature type="domain" description="Peptidase M1 membrane alanine aminopeptidase" evidence="3">
    <location>
        <begin position="411"/>
        <end position="558"/>
    </location>
</feature>
<sequence length="749" mass="83446">MKKLMLRATCIAALFFAAGQVQAQTESVYDYHAAFGPGFYTSNGTETRSASGQPGPKYWQNRADYKLTASLDESKSEITGSEILTYTNNSPDKLGFLWLNVDQNLFKSDSRGSAVIPLDGSRNGADGQVFDGGHKIKSVRLLTTVKGITSEKELQFSINDTRMQVQLPTAVNPNGGTVRLKIDFSFISPVFGSDRMGIQDTKNGKIFEVAQWYPRMCVYDDLRGWNTLPYQGAGEFYLEYGDFDVMITAPSNHIVVCSGELLNVKEVYTAEQQKRWAAAAQSDKTVTIRAAQEVTDPASRPAGKSTLTWHFAIRNSRDVAWASSAAFIIDAARINLPEGRKSLAISAYPIESDGQKAWARSTEYTKACIENYSKRWFPFPYPAAINVAGITGGMEYPGIVFCGYKSKAGGLWEVTDHEFGHSWFPMIVGSNERLYAWMDEGFNTFINSISAKDFNNGEYKSFEMGMDFMCKMLAAPGLEPIMTAPDGLKENNLGTLAYFKPSAGLIILREQILGKERFDRAFRTYVERWAFKHPAPDDFFRTIENVAGEDLNWFWRGWFLNNWKLDQGVTGVRYPKNDPKNGAIITLENREKMAMPVVMDVKMASGNVKRITLPVEIWQRNATWSFKADTDEEIVKVTLDPDDVFPDSNSSNNSWSAPAKDGSASGETASALKNFEGKYASKTIPTKIEFAEENGELVATIDGEGPIPLKNEGNNKFSIEGELELEFSADGAELHFRASGFDFLFNKEK</sequence>
<evidence type="ECO:0000313" key="5">
    <source>
        <dbReference type="Proteomes" id="UP000244193"/>
    </source>
</evidence>
<dbReference type="SUPFAM" id="SSF55486">
    <property type="entry name" value="Metalloproteases ('zincins'), catalytic domain"/>
    <property type="match status" value="1"/>
</dbReference>